<evidence type="ECO:0000256" key="2">
    <source>
        <dbReference type="ARBA" id="ARBA00004613"/>
    </source>
</evidence>
<evidence type="ECO:0000256" key="11">
    <source>
        <dbReference type="ARBA" id="ARBA00023157"/>
    </source>
</evidence>
<evidence type="ECO:0000256" key="12">
    <source>
        <dbReference type="PIRSR" id="PIRSR601461-1"/>
    </source>
</evidence>
<evidence type="ECO:0000256" key="5">
    <source>
        <dbReference type="ARBA" id="ARBA00022525"/>
    </source>
</evidence>
<dbReference type="Gene3D" id="2.40.70.10">
    <property type="entry name" value="Acid Proteases"/>
    <property type="match status" value="3"/>
</dbReference>
<dbReference type="STRING" id="379508.A5DXM1"/>
<dbReference type="Pfam" id="PF00026">
    <property type="entry name" value="Asp"/>
    <property type="match status" value="2"/>
</dbReference>
<evidence type="ECO:0000256" key="4">
    <source>
        <dbReference type="ARBA" id="ARBA00013207"/>
    </source>
</evidence>
<keyword evidence="11 13" id="KW-1015">Disulfide bond</keyword>
<reference evidence="17 18" key="1">
    <citation type="journal article" date="2009" name="Nature">
        <title>Evolution of pathogenicity and sexual reproduction in eight Candida genomes.</title>
        <authorList>
            <person name="Butler G."/>
            <person name="Rasmussen M.D."/>
            <person name="Lin M.F."/>
            <person name="Santos M.A."/>
            <person name="Sakthikumar S."/>
            <person name="Munro C.A."/>
            <person name="Rheinbay E."/>
            <person name="Grabherr M."/>
            <person name="Forche A."/>
            <person name="Reedy J.L."/>
            <person name="Agrafioti I."/>
            <person name="Arnaud M.B."/>
            <person name="Bates S."/>
            <person name="Brown A.J."/>
            <person name="Brunke S."/>
            <person name="Costanzo M.C."/>
            <person name="Fitzpatrick D.A."/>
            <person name="de Groot P.W."/>
            <person name="Harris D."/>
            <person name="Hoyer L.L."/>
            <person name="Hube B."/>
            <person name="Klis F.M."/>
            <person name="Kodira C."/>
            <person name="Lennard N."/>
            <person name="Logue M.E."/>
            <person name="Martin R."/>
            <person name="Neiman A.M."/>
            <person name="Nikolaou E."/>
            <person name="Quail M.A."/>
            <person name="Quinn J."/>
            <person name="Santos M.C."/>
            <person name="Schmitzberger F.F."/>
            <person name="Sherlock G."/>
            <person name="Shah P."/>
            <person name="Silverstein K.A."/>
            <person name="Skrzypek M.S."/>
            <person name="Soll D."/>
            <person name="Staggs R."/>
            <person name="Stansfield I."/>
            <person name="Stumpf M.P."/>
            <person name="Sudbery P.E."/>
            <person name="Srikantha T."/>
            <person name="Zeng Q."/>
            <person name="Berman J."/>
            <person name="Berriman M."/>
            <person name="Heitman J."/>
            <person name="Gow N.A."/>
            <person name="Lorenz M.C."/>
            <person name="Birren B.W."/>
            <person name="Kellis M."/>
            <person name="Cuomo C.A."/>
        </authorList>
    </citation>
    <scope>NUCLEOTIDE SEQUENCE [LARGE SCALE GENOMIC DNA]</scope>
    <source>
        <strain evidence="18">ATCC 11503 / BCRC 21390 / CBS 2605 / JCM 1781 / NBRC 1676 / NRRL YB-4239</strain>
    </source>
</reference>
<feature type="domain" description="Peptidase A1" evidence="16">
    <location>
        <begin position="91"/>
        <end position="580"/>
    </location>
</feature>
<evidence type="ECO:0000256" key="15">
    <source>
        <dbReference type="SAM" id="MobiDB-lite"/>
    </source>
</evidence>
<dbReference type="EMBL" id="CH981525">
    <property type="protein sequence ID" value="EDK43929.1"/>
    <property type="molecule type" value="Genomic_DNA"/>
</dbReference>
<feature type="disulfide bond" evidence="13">
    <location>
        <begin position="508"/>
        <end position="542"/>
    </location>
</feature>
<keyword evidence="8 14" id="KW-0064">Aspartyl protease</keyword>
<dbReference type="InterPro" id="IPR001969">
    <property type="entry name" value="Aspartic_peptidase_AS"/>
</dbReference>
<keyword evidence="5" id="KW-0964">Secreted</keyword>
<keyword evidence="10" id="KW-0865">Zymogen</keyword>
<dbReference type="InterPro" id="IPR001461">
    <property type="entry name" value="Aspartic_peptidase_A1"/>
</dbReference>
<feature type="region of interest" description="Disordered" evidence="15">
    <location>
        <begin position="601"/>
        <end position="631"/>
    </location>
</feature>
<protein>
    <recommendedName>
        <fullName evidence="4">candidapepsin</fullName>
        <ecNumber evidence="4">3.4.23.24</ecNumber>
    </recommendedName>
</protein>
<dbReference type="InParanoid" id="A5DXM1"/>
<dbReference type="PROSITE" id="PS51767">
    <property type="entry name" value="PEPTIDASE_A1"/>
    <property type="match status" value="1"/>
</dbReference>
<evidence type="ECO:0000256" key="13">
    <source>
        <dbReference type="PIRSR" id="PIRSR601461-2"/>
    </source>
</evidence>
<dbReference type="eggNOG" id="KOG1339">
    <property type="taxonomic scope" value="Eukaryota"/>
</dbReference>
<comment type="catalytic activity">
    <reaction evidence="1">
        <text>Preferential cleavage at the carboxyl of hydrophobic amino acids, but fails to cleave 15-Leu-|-Tyr-16, 16-Tyr-|-Leu-17 and 24-Phe-|-Phe-25 of insulin B chain. Activates trypsinogen, and degrades keratin.</text>
        <dbReference type="EC" id="3.4.23.24"/>
    </reaction>
</comment>
<dbReference type="AlphaFoldDB" id="A5DXM1"/>
<evidence type="ECO:0000256" key="9">
    <source>
        <dbReference type="ARBA" id="ARBA00022801"/>
    </source>
</evidence>
<dbReference type="FunCoup" id="A5DXM1">
    <property type="interactions" value="306"/>
</dbReference>
<dbReference type="SUPFAM" id="SSF50630">
    <property type="entry name" value="Acid proteases"/>
    <property type="match status" value="2"/>
</dbReference>
<dbReference type="FunFam" id="2.40.70.10:FF:000023">
    <property type="entry name" value="Aspartic protease"/>
    <property type="match status" value="1"/>
</dbReference>
<feature type="region of interest" description="Disordered" evidence="15">
    <location>
        <begin position="270"/>
        <end position="292"/>
    </location>
</feature>
<dbReference type="GeneID" id="5233831"/>
<evidence type="ECO:0000256" key="3">
    <source>
        <dbReference type="ARBA" id="ARBA00007447"/>
    </source>
</evidence>
<dbReference type="GO" id="GO:0004190">
    <property type="term" value="F:aspartic-type endopeptidase activity"/>
    <property type="evidence" value="ECO:0007669"/>
    <property type="project" value="UniProtKB-KW"/>
</dbReference>
<evidence type="ECO:0000313" key="18">
    <source>
        <dbReference type="Proteomes" id="UP000001996"/>
    </source>
</evidence>
<dbReference type="InterPro" id="IPR033876">
    <property type="entry name" value="SAP-like"/>
</dbReference>
<dbReference type="KEGG" id="lel:PVL30_002083"/>
<sequence length="652" mass="69711">MRIAFTAYAAAAVPYLFNTAEASITKEINTSPLQFKRDSNNNGFVKLDFNVRRGSSRSDVSPTQDSLPRLVKRADPDGSFEMELSNQQTFYMAELKIGSNQDKNQVLVDTGSSDLWVMSHDLNCISSLSSSSSSSKKKKKKRDAKNVFNLGTGIKLSLEDEEEEEEEEANQVQKRQPKNVFNFGTGVKLPSEDELDEVQKRAEENDNEKDKVKDQVVAAAAATTIKKKSTTPTKVVKDSNGEYYTTIYYTGTAIPSSYASLLPDGGGGGGIGGGSGGSGGSSSSGAGSSGGSGGSNTCTSYGSFNTENSDTWIQNNTDAFLIQYADGTHALGVWGMDTVEIGDVSVNNVSFAVANETSSDVGVFGLGLPMLETTTQYGYTYENFPIKLKNAGVIDRVVFSLYLAQQSDSTGSVLFGAVDHAKYEGSLVSLPMLRTYQQISVPVRFEVELQGISFNSSGDSTSILDESIGVVLDSGSTLSYIRSSEIESIAKQLSGRYSSSSGVYIVSCDYLDSDNTLDLDFGNVTIRVPISDLVLQATRSQCYLGLFEQSSSSSYILFGDNILRSAYIVYDLENYEISLAQAYYTNSEDVEVITSNVPLSGGHNSSSLSGSSSSGSSSSDSSSSNKKNISSSSRASVSGMAMGLLAALFFML</sequence>
<dbReference type="MEROPS" id="A01.067"/>
<feature type="active site" evidence="12">
    <location>
        <position position="109"/>
    </location>
</feature>
<keyword evidence="7" id="KW-0732">Signal</keyword>
<evidence type="ECO:0000313" key="17">
    <source>
        <dbReference type="EMBL" id="EDK43929.1"/>
    </source>
</evidence>
<name>A5DXM1_LODEL</name>
<dbReference type="PANTHER" id="PTHR47966">
    <property type="entry name" value="BETA-SITE APP-CLEAVING ENZYME, ISOFORM A-RELATED"/>
    <property type="match status" value="1"/>
</dbReference>
<dbReference type="GO" id="GO:0006508">
    <property type="term" value="P:proteolysis"/>
    <property type="evidence" value="ECO:0007669"/>
    <property type="project" value="UniProtKB-KW"/>
</dbReference>
<evidence type="ECO:0000256" key="7">
    <source>
        <dbReference type="ARBA" id="ARBA00022729"/>
    </source>
</evidence>
<dbReference type="CDD" id="cd05474">
    <property type="entry name" value="SAP_like"/>
    <property type="match status" value="1"/>
</dbReference>
<keyword evidence="9 14" id="KW-0378">Hydrolase</keyword>
<evidence type="ECO:0000256" key="14">
    <source>
        <dbReference type="RuleBase" id="RU000454"/>
    </source>
</evidence>
<dbReference type="Proteomes" id="UP000001996">
    <property type="component" value="Unassembled WGS sequence"/>
</dbReference>
<keyword evidence="18" id="KW-1185">Reference proteome</keyword>
<evidence type="ECO:0000256" key="1">
    <source>
        <dbReference type="ARBA" id="ARBA00001675"/>
    </source>
</evidence>
<dbReference type="HOGENOM" id="CLU_013253_9_1_1"/>
<dbReference type="PROSITE" id="PS00141">
    <property type="entry name" value="ASP_PROTEASE"/>
    <property type="match status" value="2"/>
</dbReference>
<accession>A5DXM1</accession>
<feature type="compositionally biased region" description="Acidic residues" evidence="15">
    <location>
        <begin position="159"/>
        <end position="169"/>
    </location>
</feature>
<feature type="region of interest" description="Disordered" evidence="15">
    <location>
        <begin position="158"/>
        <end position="193"/>
    </location>
</feature>
<dbReference type="InterPro" id="IPR021109">
    <property type="entry name" value="Peptidase_aspartic_dom_sf"/>
</dbReference>
<proteinExistence type="inferred from homology"/>
<comment type="similarity">
    <text evidence="3 14">Belongs to the peptidase A1 family.</text>
</comment>
<dbReference type="InterPro" id="IPR033121">
    <property type="entry name" value="PEPTIDASE_A1"/>
</dbReference>
<dbReference type="GO" id="GO:0005576">
    <property type="term" value="C:extracellular region"/>
    <property type="evidence" value="ECO:0007669"/>
    <property type="project" value="UniProtKB-SubCell"/>
</dbReference>
<evidence type="ECO:0000259" key="16">
    <source>
        <dbReference type="PROSITE" id="PS51767"/>
    </source>
</evidence>
<dbReference type="PRINTS" id="PR00792">
    <property type="entry name" value="PEPSIN"/>
</dbReference>
<dbReference type="OMA" id="IWGYDDV"/>
<evidence type="ECO:0000256" key="10">
    <source>
        <dbReference type="ARBA" id="ARBA00023145"/>
    </source>
</evidence>
<dbReference type="OrthoDB" id="771136at2759"/>
<evidence type="ECO:0000256" key="8">
    <source>
        <dbReference type="ARBA" id="ARBA00022750"/>
    </source>
</evidence>
<evidence type="ECO:0000256" key="6">
    <source>
        <dbReference type="ARBA" id="ARBA00022670"/>
    </source>
</evidence>
<feature type="active site" evidence="12">
    <location>
        <position position="473"/>
    </location>
</feature>
<comment type="subcellular location">
    <subcellularLocation>
        <location evidence="2">Secreted</location>
    </subcellularLocation>
</comment>
<dbReference type="EC" id="3.4.23.24" evidence="4"/>
<keyword evidence="6 14" id="KW-0645">Protease</keyword>
<organism evidence="17 18">
    <name type="scientific">Lodderomyces elongisporus (strain ATCC 11503 / CBS 2605 / JCM 1781 / NBRC 1676 / NRRL YB-4239)</name>
    <name type="common">Yeast</name>
    <name type="synonym">Saccharomyces elongisporus</name>
    <dbReference type="NCBI Taxonomy" id="379508"/>
    <lineage>
        <taxon>Eukaryota</taxon>
        <taxon>Fungi</taxon>
        <taxon>Dikarya</taxon>
        <taxon>Ascomycota</taxon>
        <taxon>Saccharomycotina</taxon>
        <taxon>Pichiomycetes</taxon>
        <taxon>Debaryomycetaceae</taxon>
        <taxon>Candida/Lodderomyces clade</taxon>
        <taxon>Lodderomyces</taxon>
    </lineage>
</organism>
<dbReference type="PANTHER" id="PTHR47966:SF65">
    <property type="entry name" value="ASPARTIC-TYPE ENDOPEPTIDASE"/>
    <property type="match status" value="1"/>
</dbReference>
<gene>
    <name evidence="17" type="ORF">LELG_02108</name>
</gene>